<evidence type="ECO:0008006" key="4">
    <source>
        <dbReference type="Google" id="ProtNLM"/>
    </source>
</evidence>
<comment type="caution">
    <text evidence="2">The sequence shown here is derived from an EMBL/GenBank/DDBJ whole genome shotgun (WGS) entry which is preliminary data.</text>
</comment>
<sequence length="79" mass="9367">MKIEVTKKDLFDLIHQTGRKIDELLTKLSKQEQVIADLEAQNNELKRNNQTTLSQIKEYIQELEQIRNHYVDSNNSPER</sequence>
<name>A0ABU5NC63_9RICK</name>
<dbReference type="RefSeq" id="WP_322776674.1">
    <property type="nucleotide sequence ID" value="NZ_JARJFB010000045.1"/>
</dbReference>
<keyword evidence="3" id="KW-1185">Reference proteome</keyword>
<evidence type="ECO:0000313" key="3">
    <source>
        <dbReference type="Proteomes" id="UP001291687"/>
    </source>
</evidence>
<feature type="coiled-coil region" evidence="1">
    <location>
        <begin position="21"/>
        <end position="69"/>
    </location>
</feature>
<reference evidence="2 3" key="1">
    <citation type="submission" date="2023-03" db="EMBL/GenBank/DDBJ databases">
        <title>Host association and intracellularity evolved multiple times independently in the Rickettsiales.</title>
        <authorList>
            <person name="Castelli M."/>
            <person name="Nardi T."/>
            <person name="Gammuto L."/>
            <person name="Bellinzona G."/>
            <person name="Sabaneyeva E."/>
            <person name="Potekhin A."/>
            <person name="Serra V."/>
            <person name="Petroni G."/>
            <person name="Sassera D."/>
        </authorList>
    </citation>
    <scope>NUCLEOTIDE SEQUENCE [LARGE SCALE GENOMIC DNA]</scope>
    <source>
        <strain evidence="2 3">Sr 2-6</strain>
    </source>
</reference>
<protein>
    <recommendedName>
        <fullName evidence="4">Cell division protein ZapB</fullName>
    </recommendedName>
</protein>
<keyword evidence="1" id="KW-0175">Coiled coil</keyword>
<dbReference type="EMBL" id="JARJFB010000045">
    <property type="protein sequence ID" value="MEA0970773.1"/>
    <property type="molecule type" value="Genomic_DNA"/>
</dbReference>
<proteinExistence type="predicted"/>
<gene>
    <name evidence="2" type="ORF">Megvenef_00742</name>
</gene>
<dbReference type="Proteomes" id="UP001291687">
    <property type="component" value="Unassembled WGS sequence"/>
</dbReference>
<evidence type="ECO:0000256" key="1">
    <source>
        <dbReference type="SAM" id="Coils"/>
    </source>
</evidence>
<organism evidence="2 3">
    <name type="scientific">Candidatus Megaera venefica</name>
    <dbReference type="NCBI Taxonomy" id="2055910"/>
    <lineage>
        <taxon>Bacteria</taxon>
        <taxon>Pseudomonadati</taxon>
        <taxon>Pseudomonadota</taxon>
        <taxon>Alphaproteobacteria</taxon>
        <taxon>Rickettsiales</taxon>
        <taxon>Rickettsiaceae</taxon>
        <taxon>Candidatus Megaera</taxon>
    </lineage>
</organism>
<evidence type="ECO:0000313" key="2">
    <source>
        <dbReference type="EMBL" id="MEA0970773.1"/>
    </source>
</evidence>
<accession>A0ABU5NC63</accession>